<evidence type="ECO:0000313" key="3">
    <source>
        <dbReference type="EMBL" id="EFI28673.1"/>
    </source>
</evidence>
<feature type="domain" description="AMP-dependent synthetase/ligase" evidence="1">
    <location>
        <begin position="37"/>
        <end position="428"/>
    </location>
</feature>
<comment type="caution">
    <text evidence="3">The sequence shown here is derived from an EMBL/GenBank/DDBJ whole genome shotgun (WGS) entry which is preliminary data.</text>
</comment>
<dbReference type="Pfam" id="PF00501">
    <property type="entry name" value="AMP-binding"/>
    <property type="match status" value="1"/>
</dbReference>
<dbReference type="FunCoup" id="D6RK16">
    <property type="interactions" value="312"/>
</dbReference>
<dbReference type="EMBL" id="AACS02000001">
    <property type="protein sequence ID" value="EFI28673.1"/>
    <property type="molecule type" value="Genomic_DNA"/>
</dbReference>
<protein>
    <submittedName>
        <fullName evidence="3">Phenylacetyl-CoA ligase</fullName>
    </submittedName>
</protein>
<gene>
    <name evidence="3" type="ORF">CC1G_13699</name>
</gene>
<dbReference type="Gene3D" id="3.40.50.12780">
    <property type="entry name" value="N-terminal domain of ligase-like"/>
    <property type="match status" value="1"/>
</dbReference>
<accession>D6RK16</accession>
<evidence type="ECO:0000313" key="4">
    <source>
        <dbReference type="Proteomes" id="UP000001861"/>
    </source>
</evidence>
<dbReference type="SUPFAM" id="SSF56801">
    <property type="entry name" value="Acetyl-CoA synthetase-like"/>
    <property type="match status" value="1"/>
</dbReference>
<reference evidence="3 4" key="1">
    <citation type="journal article" date="2010" name="Proc. Natl. Acad. Sci. U.S.A.">
        <title>Insights into evolution of multicellular fungi from the assembled chromosomes of the mushroom Coprinopsis cinerea (Coprinus cinereus).</title>
        <authorList>
            <person name="Stajich J.E."/>
            <person name="Wilke S.K."/>
            <person name="Ahren D."/>
            <person name="Au C.H."/>
            <person name="Birren B.W."/>
            <person name="Borodovsky M."/>
            <person name="Burns C."/>
            <person name="Canback B."/>
            <person name="Casselton L.A."/>
            <person name="Cheng C.K."/>
            <person name="Deng J."/>
            <person name="Dietrich F.S."/>
            <person name="Fargo D.C."/>
            <person name="Farman M.L."/>
            <person name="Gathman A.C."/>
            <person name="Goldberg J."/>
            <person name="Guigo R."/>
            <person name="Hoegger P.J."/>
            <person name="Hooker J.B."/>
            <person name="Huggins A."/>
            <person name="James T.Y."/>
            <person name="Kamada T."/>
            <person name="Kilaru S."/>
            <person name="Kodira C."/>
            <person name="Kues U."/>
            <person name="Kupfer D."/>
            <person name="Kwan H.S."/>
            <person name="Lomsadze A."/>
            <person name="Li W."/>
            <person name="Lilly W.W."/>
            <person name="Ma L.J."/>
            <person name="Mackey A.J."/>
            <person name="Manning G."/>
            <person name="Martin F."/>
            <person name="Muraguchi H."/>
            <person name="Natvig D.O."/>
            <person name="Palmerini H."/>
            <person name="Ramesh M.A."/>
            <person name="Rehmeyer C.J."/>
            <person name="Roe B.A."/>
            <person name="Shenoy N."/>
            <person name="Stanke M."/>
            <person name="Ter-Hovhannisyan V."/>
            <person name="Tunlid A."/>
            <person name="Velagapudi R."/>
            <person name="Vision T.J."/>
            <person name="Zeng Q."/>
            <person name="Zolan M.E."/>
            <person name="Pukkila P.J."/>
        </authorList>
    </citation>
    <scope>NUCLEOTIDE SEQUENCE [LARGE SCALE GENOMIC DNA]</scope>
    <source>
        <strain evidence="4">Okayama-7 / 130 / ATCC MYA-4618 / FGSC 9003</strain>
    </source>
</reference>
<dbReference type="Gene3D" id="3.30.300.30">
    <property type="match status" value="1"/>
</dbReference>
<keyword evidence="4" id="KW-1185">Reference proteome</keyword>
<keyword evidence="3" id="KW-0436">Ligase</keyword>
<dbReference type="Pfam" id="PF13193">
    <property type="entry name" value="AMP-binding_C"/>
    <property type="match status" value="1"/>
</dbReference>
<dbReference type="OrthoDB" id="6509636at2759"/>
<dbReference type="STRING" id="240176.D6RK16"/>
<dbReference type="GeneID" id="6006163"/>
<dbReference type="InterPro" id="IPR045851">
    <property type="entry name" value="AMP-bd_C_sf"/>
</dbReference>
<dbReference type="Proteomes" id="UP000001861">
    <property type="component" value="Unassembled WGS sequence"/>
</dbReference>
<dbReference type="InterPro" id="IPR042099">
    <property type="entry name" value="ANL_N_sf"/>
</dbReference>
<dbReference type="RefSeq" id="XP_002912167.1">
    <property type="nucleotide sequence ID" value="XM_002912121.1"/>
</dbReference>
<name>D6RK16_COPC7</name>
<dbReference type="InParanoid" id="D6RK16"/>
<dbReference type="PANTHER" id="PTHR24096:SF422">
    <property type="entry name" value="BCDNA.GH02901"/>
    <property type="match status" value="1"/>
</dbReference>
<dbReference type="VEuPathDB" id="FungiDB:CC1G_13699"/>
<evidence type="ECO:0000259" key="2">
    <source>
        <dbReference type="Pfam" id="PF13193"/>
    </source>
</evidence>
<dbReference type="eggNOG" id="KOG1176">
    <property type="taxonomic scope" value="Eukaryota"/>
</dbReference>
<dbReference type="InterPro" id="IPR025110">
    <property type="entry name" value="AMP-bd_C"/>
</dbReference>
<dbReference type="PROSITE" id="PS00455">
    <property type="entry name" value="AMP_BINDING"/>
    <property type="match status" value="1"/>
</dbReference>
<dbReference type="PANTHER" id="PTHR24096">
    <property type="entry name" value="LONG-CHAIN-FATTY-ACID--COA LIGASE"/>
    <property type="match status" value="1"/>
</dbReference>
<sequence>MTIFRSPVPLPAFPDDLTVPQFMFSPAPNRPLRPRNVPFFIEDATGRRVSYEEAHYRTFALANAFHLKWGIKNEDVVCIFSPNHIDYAPVLWGVHTLGGIITPANPNYTVEELQYQLSTTKAKVLVTHPDCIKTALSAAKAVGLPTSAVVLLDPRGPKGFITTDQLVLLGCTEPETYTPVKLKPGEARTKLAFLCFSSGTTGKPKAVLITHHALIANIVQMGAHFRALDPKRKSEKLTPGDTAIAVLPFFRMSRGVILRRLRQLTARSARHLWPLHLHAYAHVHRVPKFNFKDFLKSIVKYNVTHLYMVPPQIVLLCKVIHSHHPEAKKYDLSHVKFCMSGAAPLSGELMKQVIQVLPNSVIGQGYGLTETFSVSSIDPDVKIARVGSAGQLLPGIDAKIVKADGTLGKEGEHGELLVAGPCLALGYLNNPEANATTFVDGWFRTGDECVIKDGEIYVLERLKEILKVKGFQVAPAELEGHILLLPDIADACVVGLPDDYSGEVPLAFVVPSAKVKERIGNDPVKHKQLKDAVIKHVADAKSHYKWLTGGVEIVDVIPRNNSGKLLRRELRERAKAMAAAKPAKAKL</sequence>
<feature type="domain" description="AMP-binding enzyme C-terminal" evidence="2">
    <location>
        <begin position="477"/>
        <end position="564"/>
    </location>
</feature>
<dbReference type="HOGENOM" id="CLU_000022_59_2_1"/>
<dbReference type="OMA" id="RDPYTCG"/>
<evidence type="ECO:0000259" key="1">
    <source>
        <dbReference type="Pfam" id="PF00501"/>
    </source>
</evidence>
<dbReference type="AlphaFoldDB" id="D6RK16"/>
<dbReference type="KEGG" id="cci:CC1G_13699"/>
<dbReference type="GO" id="GO:0016405">
    <property type="term" value="F:CoA-ligase activity"/>
    <property type="evidence" value="ECO:0007669"/>
    <property type="project" value="TreeGrafter"/>
</dbReference>
<organism evidence="3 4">
    <name type="scientific">Coprinopsis cinerea (strain Okayama-7 / 130 / ATCC MYA-4618 / FGSC 9003)</name>
    <name type="common">Inky cap fungus</name>
    <name type="synonym">Hormographiella aspergillata</name>
    <dbReference type="NCBI Taxonomy" id="240176"/>
    <lineage>
        <taxon>Eukaryota</taxon>
        <taxon>Fungi</taxon>
        <taxon>Dikarya</taxon>
        <taxon>Basidiomycota</taxon>
        <taxon>Agaricomycotina</taxon>
        <taxon>Agaricomycetes</taxon>
        <taxon>Agaricomycetidae</taxon>
        <taxon>Agaricales</taxon>
        <taxon>Agaricineae</taxon>
        <taxon>Psathyrellaceae</taxon>
        <taxon>Coprinopsis</taxon>
    </lineage>
</organism>
<dbReference type="InterPro" id="IPR000873">
    <property type="entry name" value="AMP-dep_synth/lig_dom"/>
</dbReference>
<dbReference type="InterPro" id="IPR020845">
    <property type="entry name" value="AMP-binding_CS"/>
</dbReference>
<proteinExistence type="predicted"/>